<organism evidence="1 2">
    <name type="scientific">Diaphorina citri</name>
    <name type="common">Asian citrus psyllid</name>
    <dbReference type="NCBI Taxonomy" id="121845"/>
    <lineage>
        <taxon>Eukaryota</taxon>
        <taxon>Metazoa</taxon>
        <taxon>Ecdysozoa</taxon>
        <taxon>Arthropoda</taxon>
        <taxon>Hexapoda</taxon>
        <taxon>Insecta</taxon>
        <taxon>Pterygota</taxon>
        <taxon>Neoptera</taxon>
        <taxon>Paraneoptera</taxon>
        <taxon>Hemiptera</taxon>
        <taxon>Sternorrhyncha</taxon>
        <taxon>Psylloidea</taxon>
        <taxon>Psyllidae</taxon>
        <taxon>Diaphorininae</taxon>
        <taxon>Diaphorina</taxon>
    </lineage>
</organism>
<keyword evidence="1" id="KW-1185">Reference proteome</keyword>
<protein>
    <submittedName>
        <fullName evidence="2">Uncharacterized protein LOC113470462</fullName>
    </submittedName>
</protein>
<accession>A0A3Q0JDA5</accession>
<gene>
    <name evidence="2" type="primary">LOC113470462</name>
</gene>
<reference evidence="2" key="1">
    <citation type="submission" date="2025-08" db="UniProtKB">
        <authorList>
            <consortium name="RefSeq"/>
        </authorList>
    </citation>
    <scope>IDENTIFICATION</scope>
</reference>
<name>A0A3Q0JDA5_DIACI</name>
<sequence>MYKIRVYIVPESLKSRSISHQTLHEPYNLSPYDFGDLYSTLNSRTFSTNTLCDYTTGPDQQDVRNLSGANFSEDKVNIANFQFTFKVPTHVFQQSLKVSTVFNSPS</sequence>
<dbReference type="GeneID" id="113470462"/>
<proteinExistence type="predicted"/>
<dbReference type="PaxDb" id="121845-A0A3Q0JDA5"/>
<dbReference type="AlphaFoldDB" id="A0A3Q0JDA5"/>
<dbReference type="KEGG" id="dci:113470462"/>
<dbReference type="RefSeq" id="XP_026684705.1">
    <property type="nucleotide sequence ID" value="XM_026828904.1"/>
</dbReference>
<evidence type="ECO:0000313" key="2">
    <source>
        <dbReference type="RefSeq" id="XP_026684705.1"/>
    </source>
</evidence>
<dbReference type="Proteomes" id="UP000079169">
    <property type="component" value="Unplaced"/>
</dbReference>
<evidence type="ECO:0000313" key="1">
    <source>
        <dbReference type="Proteomes" id="UP000079169"/>
    </source>
</evidence>